<dbReference type="GO" id="GO:0022625">
    <property type="term" value="C:cytosolic large ribosomal subunit"/>
    <property type="evidence" value="ECO:0007669"/>
    <property type="project" value="TreeGrafter"/>
</dbReference>
<dbReference type="PANTHER" id="PTHR15892:SF2">
    <property type="entry name" value="LARGE RIBOSOMAL SUBUNIT PROTEIN UL30M"/>
    <property type="match status" value="1"/>
</dbReference>
<dbReference type="EMBL" id="VVND01000011">
    <property type="protein sequence ID" value="KAA3159265.1"/>
    <property type="molecule type" value="Genomic_DNA"/>
</dbReference>
<dbReference type="FunFam" id="3.30.1390.20:FF:000001">
    <property type="entry name" value="50S ribosomal protein L30"/>
    <property type="match status" value="1"/>
</dbReference>
<dbReference type="CDD" id="cd01658">
    <property type="entry name" value="Ribosomal_L30"/>
    <property type="match status" value="1"/>
</dbReference>
<dbReference type="HAMAP" id="MF_01371_B">
    <property type="entry name" value="Ribosomal_uL30_B"/>
    <property type="match status" value="1"/>
</dbReference>
<keyword evidence="3 5" id="KW-0689">Ribosomal protein</keyword>
<accession>A0A5B5VP10</accession>
<comment type="subunit">
    <text evidence="2 5">Part of the 50S ribosomal subunit.</text>
</comment>
<dbReference type="Proteomes" id="UP001055105">
    <property type="component" value="Unassembled WGS sequence"/>
</dbReference>
<dbReference type="NCBIfam" id="TIGR01308">
    <property type="entry name" value="rpmD_bact"/>
    <property type="match status" value="1"/>
</dbReference>
<evidence type="ECO:0000259" key="6">
    <source>
        <dbReference type="Pfam" id="PF00327"/>
    </source>
</evidence>
<dbReference type="OMA" id="KMHKTRE"/>
<evidence type="ECO:0000313" key="11">
    <source>
        <dbReference type="Proteomes" id="UP001055105"/>
    </source>
</evidence>
<proteinExistence type="inferred from homology"/>
<dbReference type="InterPro" id="IPR016082">
    <property type="entry name" value="Ribosomal_uL30_ferredoxin-like"/>
</dbReference>
<evidence type="ECO:0000313" key="7">
    <source>
        <dbReference type="EMBL" id="GKI20104.1"/>
    </source>
</evidence>
<gene>
    <name evidence="5 8" type="primary">rpmD</name>
    <name evidence="7" type="ORF">CE91St16_30120</name>
    <name evidence="8" type="ORF">F2A26_08215</name>
    <name evidence="9" type="ORF">RVH17_11260</name>
</gene>
<reference evidence="9" key="3">
    <citation type="submission" date="2023-10" db="EMBL/GenBank/DDBJ databases">
        <title>Genome Sequence of the Bacteria from From Gut Wall in Crohn's Disease.</title>
        <authorList>
            <person name="Rodriguez-Palacios A."/>
        </authorList>
    </citation>
    <scope>NUCLEOTIDE SEQUENCE</scope>
    <source>
        <strain evidence="9">CavFT-hAR58</strain>
    </source>
</reference>
<evidence type="ECO:0000256" key="2">
    <source>
        <dbReference type="ARBA" id="ARBA00011838"/>
    </source>
</evidence>
<dbReference type="InterPro" id="IPR036919">
    <property type="entry name" value="Ribo_uL30_ferredoxin-like_sf"/>
</dbReference>
<keyword evidence="10" id="KW-1185">Reference proteome</keyword>
<dbReference type="Pfam" id="PF00327">
    <property type="entry name" value="Ribosomal_L30"/>
    <property type="match status" value="1"/>
</dbReference>
<dbReference type="RefSeq" id="WP_009597624.1">
    <property type="nucleotide sequence ID" value="NZ_AP025581.1"/>
</dbReference>
<dbReference type="PANTHER" id="PTHR15892">
    <property type="entry name" value="MITOCHONDRIAL RIBOSOMAL PROTEIN L30"/>
    <property type="match status" value="1"/>
</dbReference>
<dbReference type="InterPro" id="IPR005996">
    <property type="entry name" value="Ribosomal_uL30_bac-type"/>
</dbReference>
<dbReference type="GO" id="GO:0006412">
    <property type="term" value="P:translation"/>
    <property type="evidence" value="ECO:0007669"/>
    <property type="project" value="UniProtKB-UniRule"/>
</dbReference>
<dbReference type="Proteomes" id="UP001181347">
    <property type="component" value="Unassembled WGS sequence"/>
</dbReference>
<protein>
    <recommendedName>
        <fullName evidence="5">Large ribosomal subunit protein uL30</fullName>
    </recommendedName>
</protein>
<dbReference type="Proteomes" id="UP000324870">
    <property type="component" value="Unassembled WGS sequence"/>
</dbReference>
<evidence type="ECO:0000256" key="5">
    <source>
        <dbReference type="HAMAP-Rule" id="MF_01371"/>
    </source>
</evidence>
<sequence length="80" mass="8677">MARLKITQVKSRIGATERQCKNLDALGLKRINASVEHDDSAIIKGMIERVKHLVKVEEVAVKKAAAPKAKKAEATEAAAE</sequence>
<dbReference type="EMBL" id="JAWDES010000005">
    <property type="protein sequence ID" value="MDU0260668.1"/>
    <property type="molecule type" value="Genomic_DNA"/>
</dbReference>
<dbReference type="Gene3D" id="3.30.1390.20">
    <property type="entry name" value="Ribosomal protein L30, ferredoxin-like fold domain"/>
    <property type="match status" value="1"/>
</dbReference>
<dbReference type="GeneID" id="79837491"/>
<reference evidence="8 10" key="1">
    <citation type="journal article" date="2019" name="Nat. Med.">
        <title>A library of human gut bacterial isolates paired with longitudinal multiomics data enables mechanistic microbiome research.</title>
        <authorList>
            <person name="Poyet M."/>
            <person name="Groussin M."/>
            <person name="Gibbons S.M."/>
            <person name="Avila-Pacheco J."/>
            <person name="Jiang X."/>
            <person name="Kearney S.M."/>
            <person name="Perrotta A.R."/>
            <person name="Berdy B."/>
            <person name="Zhao S."/>
            <person name="Lieberman T.D."/>
            <person name="Swanson P.K."/>
            <person name="Smith M."/>
            <person name="Roesemann S."/>
            <person name="Alexander J.E."/>
            <person name="Rich S.A."/>
            <person name="Livny J."/>
            <person name="Vlamakis H."/>
            <person name="Clish C."/>
            <person name="Bullock K."/>
            <person name="Deik A."/>
            <person name="Scott J."/>
            <person name="Pierce K.A."/>
            <person name="Xavier R.J."/>
            <person name="Alm E.J."/>
        </authorList>
    </citation>
    <scope>NUCLEOTIDE SEQUENCE [LARGE SCALE GENOMIC DNA]</scope>
    <source>
        <strain evidence="8 10">BIOML-A1</strain>
    </source>
</reference>
<evidence type="ECO:0000313" key="10">
    <source>
        <dbReference type="Proteomes" id="UP000324870"/>
    </source>
</evidence>
<evidence type="ECO:0000256" key="4">
    <source>
        <dbReference type="ARBA" id="ARBA00023274"/>
    </source>
</evidence>
<evidence type="ECO:0000313" key="9">
    <source>
        <dbReference type="EMBL" id="MDU0260668.1"/>
    </source>
</evidence>
<dbReference type="GO" id="GO:0003735">
    <property type="term" value="F:structural constituent of ribosome"/>
    <property type="evidence" value="ECO:0007669"/>
    <property type="project" value="InterPro"/>
</dbReference>
<dbReference type="SUPFAM" id="SSF55129">
    <property type="entry name" value="Ribosomal protein L30p/L7e"/>
    <property type="match status" value="1"/>
</dbReference>
<evidence type="ECO:0000256" key="1">
    <source>
        <dbReference type="ARBA" id="ARBA00007594"/>
    </source>
</evidence>
<comment type="similarity">
    <text evidence="1 5">Belongs to the universal ribosomal protein uL30 family.</text>
</comment>
<evidence type="ECO:0000256" key="3">
    <source>
        <dbReference type="ARBA" id="ARBA00022980"/>
    </source>
</evidence>
<dbReference type="AlphaFoldDB" id="A0A5B5VP10"/>
<organism evidence="7 11">
    <name type="scientific">Alistipes finegoldii</name>
    <dbReference type="NCBI Taxonomy" id="214856"/>
    <lineage>
        <taxon>Bacteria</taxon>
        <taxon>Pseudomonadati</taxon>
        <taxon>Bacteroidota</taxon>
        <taxon>Bacteroidia</taxon>
        <taxon>Bacteroidales</taxon>
        <taxon>Rikenellaceae</taxon>
        <taxon>Alistipes</taxon>
    </lineage>
</organism>
<keyword evidence="4 5" id="KW-0687">Ribonucleoprotein</keyword>
<name>A0A5B5VP10_9BACT</name>
<reference evidence="7" key="2">
    <citation type="submission" date="2022-01" db="EMBL/GenBank/DDBJ databases">
        <title>Novel bile acid biosynthetic pathways are enriched in the microbiome of centenarians.</title>
        <authorList>
            <person name="Sato Y."/>
            <person name="Atarashi K."/>
            <person name="Plichta R.D."/>
            <person name="Arai Y."/>
            <person name="Sasajima S."/>
            <person name="Kearney M.S."/>
            <person name="Suda W."/>
            <person name="Takeshita K."/>
            <person name="Sasaki T."/>
            <person name="Okamoto S."/>
            <person name="Skelly N.A."/>
            <person name="Okamura Y."/>
            <person name="Vlamakis H."/>
            <person name="Li Y."/>
            <person name="Tanoue T."/>
            <person name="Takei H."/>
            <person name="Nittono H."/>
            <person name="Narushima S."/>
            <person name="Irie J."/>
            <person name="Itoh H."/>
            <person name="Moriya K."/>
            <person name="Sugiura Y."/>
            <person name="Suematsu M."/>
            <person name="Moritoki N."/>
            <person name="Shibata S."/>
            <person name="Littman R.D."/>
            <person name="Fischbach A.M."/>
            <person name="Uwamino Y."/>
            <person name="Inoue T."/>
            <person name="Honda A."/>
            <person name="Hattori M."/>
            <person name="Murai T."/>
            <person name="Xavier J.R."/>
            <person name="Hirose N."/>
            <person name="Honda K."/>
        </authorList>
    </citation>
    <scope>NUCLEOTIDE SEQUENCE</scope>
    <source>
        <strain evidence="7">CE91-St16</strain>
    </source>
</reference>
<dbReference type="EMBL" id="BQOL01000002">
    <property type="protein sequence ID" value="GKI20104.1"/>
    <property type="molecule type" value="Genomic_DNA"/>
</dbReference>
<comment type="caution">
    <text evidence="7">The sequence shown here is derived from an EMBL/GenBank/DDBJ whole genome shotgun (WGS) entry which is preliminary data.</text>
</comment>
<feature type="domain" description="Large ribosomal subunit protein uL30-like ferredoxin-like fold" evidence="6">
    <location>
        <begin position="4"/>
        <end position="54"/>
    </location>
</feature>
<evidence type="ECO:0000313" key="8">
    <source>
        <dbReference type="EMBL" id="KAA3159265.1"/>
    </source>
</evidence>